<protein>
    <recommendedName>
        <fullName evidence="1">Beta-lactamase-related domain-containing protein</fullName>
    </recommendedName>
</protein>
<dbReference type="PANTHER" id="PTHR46825">
    <property type="entry name" value="D-ALANYL-D-ALANINE-CARBOXYPEPTIDASE/ENDOPEPTIDASE AMPH"/>
    <property type="match status" value="1"/>
</dbReference>
<reference evidence="2 3" key="1">
    <citation type="submission" date="2022-07" db="EMBL/GenBank/DDBJ databases">
        <authorList>
            <person name="Criscuolo A."/>
        </authorList>
    </citation>
    <scope>NUCLEOTIDE SEQUENCE [LARGE SCALE GENOMIC DNA]</scope>
    <source>
        <strain evidence="3">CIP 111951</strain>
    </source>
</reference>
<dbReference type="Pfam" id="PF00144">
    <property type="entry name" value="Beta-lactamase"/>
    <property type="match status" value="1"/>
</dbReference>
<dbReference type="SUPFAM" id="SSF56601">
    <property type="entry name" value="beta-lactamase/transpeptidase-like"/>
    <property type="match status" value="1"/>
</dbReference>
<feature type="domain" description="Beta-lactamase-related" evidence="1">
    <location>
        <begin position="4"/>
        <end position="182"/>
    </location>
</feature>
<evidence type="ECO:0000259" key="1">
    <source>
        <dbReference type="Pfam" id="PF00144"/>
    </source>
</evidence>
<dbReference type="Proteomes" id="UP001152485">
    <property type="component" value="Unassembled WGS sequence"/>
</dbReference>
<name>A0ABM9GLF5_9GAMM</name>
<evidence type="ECO:0000313" key="2">
    <source>
        <dbReference type="EMBL" id="CAH9064906.1"/>
    </source>
</evidence>
<dbReference type="PANTHER" id="PTHR46825:SF9">
    <property type="entry name" value="BETA-LACTAMASE-RELATED DOMAIN-CONTAINING PROTEIN"/>
    <property type="match status" value="1"/>
</dbReference>
<dbReference type="InterPro" id="IPR050491">
    <property type="entry name" value="AmpC-like"/>
</dbReference>
<comment type="caution">
    <text evidence="2">The sequence shown here is derived from an EMBL/GenBank/DDBJ whole genome shotgun (WGS) entry which is preliminary data.</text>
</comment>
<evidence type="ECO:0000313" key="3">
    <source>
        <dbReference type="Proteomes" id="UP001152485"/>
    </source>
</evidence>
<accession>A0ABM9GLF5</accession>
<dbReference type="Gene3D" id="3.40.710.10">
    <property type="entry name" value="DD-peptidase/beta-lactamase superfamily"/>
    <property type="match status" value="1"/>
</dbReference>
<dbReference type="InterPro" id="IPR012338">
    <property type="entry name" value="Beta-lactam/transpept-like"/>
</dbReference>
<organism evidence="2 3">
    <name type="scientific">Pseudoalteromonas holothuriae</name>
    <dbReference type="NCBI Taxonomy" id="2963714"/>
    <lineage>
        <taxon>Bacteria</taxon>
        <taxon>Pseudomonadati</taxon>
        <taxon>Pseudomonadota</taxon>
        <taxon>Gammaproteobacteria</taxon>
        <taxon>Alteromonadales</taxon>
        <taxon>Pseudoalteromonadaceae</taxon>
        <taxon>Pseudoalteromonas</taxon>
    </lineage>
</organism>
<gene>
    <name evidence="2" type="ORF">PSECIP111951_03247</name>
</gene>
<proteinExistence type="predicted"/>
<dbReference type="EMBL" id="CAMAPD010000018">
    <property type="protein sequence ID" value="CAH9064906.1"/>
    <property type="molecule type" value="Genomic_DNA"/>
</dbReference>
<dbReference type="InterPro" id="IPR001466">
    <property type="entry name" value="Beta-lactam-related"/>
</dbReference>
<dbReference type="RefSeq" id="WP_261594607.1">
    <property type="nucleotide sequence ID" value="NZ_CAMAPD010000018.1"/>
</dbReference>
<sequence length="212" mass="24363">MGSSSGLPNILASNHMLETIVLKDAQTLWREVQKKPFQFTPNSRFRYNQTGYVILGKIIDKYVPEGFATYITNMQLNPVGMKQTAQAGFDYLELMVPNQARQYLHLGEGKYKNFYGEFPYMLRTAAGMSSTATELANYMVPLEQGKLVKNQDLLWTPVKLNNGRTEGFNNRENGYAMGWQVIQRKYHPAVRPVALMRQYSLLTLKIMSQLRY</sequence>